<dbReference type="PANTHER" id="PTHR36080:SF1">
    <property type="entry name" value="DBJ|BAA96220.1"/>
    <property type="match status" value="1"/>
</dbReference>
<evidence type="ECO:0000313" key="2">
    <source>
        <dbReference type="RefSeq" id="XP_026659286.2"/>
    </source>
</evidence>
<organism evidence="1 2">
    <name type="scientific">Phoenix dactylifera</name>
    <name type="common">Date palm</name>
    <dbReference type="NCBI Taxonomy" id="42345"/>
    <lineage>
        <taxon>Eukaryota</taxon>
        <taxon>Viridiplantae</taxon>
        <taxon>Streptophyta</taxon>
        <taxon>Embryophyta</taxon>
        <taxon>Tracheophyta</taxon>
        <taxon>Spermatophyta</taxon>
        <taxon>Magnoliopsida</taxon>
        <taxon>Liliopsida</taxon>
        <taxon>Arecaceae</taxon>
        <taxon>Coryphoideae</taxon>
        <taxon>Phoeniceae</taxon>
        <taxon>Phoenix</taxon>
    </lineage>
</organism>
<dbReference type="AlphaFoldDB" id="A0A8B8J2N5"/>
<evidence type="ECO:0000313" key="1">
    <source>
        <dbReference type="Proteomes" id="UP000228380"/>
    </source>
</evidence>
<accession>A0A8B8J2N5</accession>
<reference evidence="2" key="2">
    <citation type="submission" date="2025-08" db="UniProtKB">
        <authorList>
            <consortium name="RefSeq"/>
        </authorList>
    </citation>
    <scope>IDENTIFICATION</scope>
    <source>
        <tissue evidence="2">Young leaves</tissue>
    </source>
</reference>
<dbReference type="GeneID" id="103704198"/>
<dbReference type="RefSeq" id="XP_026659286.2">
    <property type="nucleotide sequence ID" value="XM_026803485.2"/>
</dbReference>
<sequence length="129" mass="14214">MAEKGGGGGGERWKAAIVNVTEMGANLESLQKLLAKKAVFVDDDTFAKASLTADQARTIKPFSMLSCHLKQTLLHPSTFSRSCNQLTLFLTKHIYVVPSSSLNHFCTTLCFSYALELFLILHLTLSWSC</sequence>
<proteinExistence type="predicted"/>
<name>A0A8B8J2N5_PHODC</name>
<dbReference type="Proteomes" id="UP000228380">
    <property type="component" value="Chromosome 15"/>
</dbReference>
<dbReference type="PANTHER" id="PTHR36080">
    <property type="entry name" value="DBJ|BAA96220.1"/>
    <property type="match status" value="1"/>
</dbReference>
<gene>
    <name evidence="2" type="primary">LOC103704198</name>
</gene>
<keyword evidence="1" id="KW-1185">Reference proteome</keyword>
<reference evidence="1" key="1">
    <citation type="journal article" date="2019" name="Nat. Commun.">
        <title>Genome-wide association mapping of date palm fruit traits.</title>
        <authorList>
            <person name="Hazzouri K.M."/>
            <person name="Gros-Balthazard M."/>
            <person name="Flowers J.M."/>
            <person name="Copetti D."/>
            <person name="Lemansour A."/>
            <person name="Lebrun M."/>
            <person name="Masmoudi K."/>
            <person name="Ferrand S."/>
            <person name="Dhar M.I."/>
            <person name="Fresquez Z.A."/>
            <person name="Rosas U."/>
            <person name="Zhang J."/>
            <person name="Talag J."/>
            <person name="Lee S."/>
            <person name="Kudrna D."/>
            <person name="Powell R.F."/>
            <person name="Leitch I.J."/>
            <person name="Krueger R.R."/>
            <person name="Wing R.A."/>
            <person name="Amiri K.M.A."/>
            <person name="Purugganan M.D."/>
        </authorList>
    </citation>
    <scope>NUCLEOTIDE SEQUENCE [LARGE SCALE GENOMIC DNA]</scope>
    <source>
        <strain evidence="1">cv. Khalas</strain>
    </source>
</reference>
<protein>
    <submittedName>
        <fullName evidence="2">Uncharacterized protein LOC103704198 isoform X2</fullName>
    </submittedName>
</protein>